<dbReference type="GO" id="GO:0016279">
    <property type="term" value="F:protein-lysine N-methyltransferase activity"/>
    <property type="evidence" value="ECO:0007669"/>
    <property type="project" value="InterPro"/>
</dbReference>
<evidence type="ECO:0000313" key="5">
    <source>
        <dbReference type="EMBL" id="AKX59906.1"/>
    </source>
</evidence>
<dbReference type="Gene3D" id="3.40.50.150">
    <property type="entry name" value="Vaccinia Virus protein VP39"/>
    <property type="match status" value="1"/>
</dbReference>
<dbReference type="InterPro" id="IPR026170">
    <property type="entry name" value="FAM173A/B"/>
</dbReference>
<evidence type="ECO:0000256" key="3">
    <source>
        <dbReference type="ARBA" id="ARBA00022691"/>
    </source>
</evidence>
<keyword evidence="2" id="KW-0808">Transferase</keyword>
<evidence type="ECO:0000313" key="6">
    <source>
        <dbReference type="Proteomes" id="UP000063953"/>
    </source>
</evidence>
<dbReference type="CDD" id="cd02440">
    <property type="entry name" value="AdoMet_MTases"/>
    <property type="match status" value="1"/>
</dbReference>
<dbReference type="Pfam" id="PF13847">
    <property type="entry name" value="Methyltransf_31"/>
    <property type="match status" value="1"/>
</dbReference>
<proteinExistence type="predicted"/>
<sequence length="270" mass="29699">MRWLFKDLLFEEGFTKIDAELDVIFVPTDELVVEAMLKMADVQQQDVLYDLGCGDGRIAVAAAMERGARAVGIDMDPRRIAEANQLAATVGVEDRVSFIQGDLLTADFSQASVLTLYLLPTLNLQLRARILQELKPGTRVIGHAFNMGDWQADARQAMGGVYLYKWYVPAPLAGTWEWLSASGQLYRVQLAQQFQKLTGQAWVGSELVGLAPAELLEAKLLGDRVRLSILPAGESAPLVFDSLYQQGYLLPAVNSPQVSLGIRLTEAEES</sequence>
<gene>
    <name evidence="5" type="ORF">AKN88_08175</name>
</gene>
<dbReference type="PANTHER" id="PTHR13610:SF11">
    <property type="entry name" value="METHYLTRANSFERASE DOMAIN-CONTAINING PROTEIN"/>
    <property type="match status" value="1"/>
</dbReference>
<organism evidence="5 6">
    <name type="scientific">Thiopseudomonas alkaliphila</name>
    <dbReference type="NCBI Taxonomy" id="1697053"/>
    <lineage>
        <taxon>Bacteria</taxon>
        <taxon>Pseudomonadati</taxon>
        <taxon>Pseudomonadota</taxon>
        <taxon>Gammaproteobacteria</taxon>
        <taxon>Pseudomonadales</taxon>
        <taxon>Pseudomonadaceae</taxon>
        <taxon>Thiopseudomonas</taxon>
    </lineage>
</organism>
<dbReference type="SUPFAM" id="SSF53335">
    <property type="entry name" value="S-adenosyl-L-methionine-dependent methyltransferases"/>
    <property type="match status" value="1"/>
</dbReference>
<dbReference type="Proteomes" id="UP000063953">
    <property type="component" value="Chromosome"/>
</dbReference>
<evidence type="ECO:0000256" key="2">
    <source>
        <dbReference type="ARBA" id="ARBA00022679"/>
    </source>
</evidence>
<dbReference type="InterPro" id="IPR029063">
    <property type="entry name" value="SAM-dependent_MTases_sf"/>
</dbReference>
<reference evidence="5 6" key="1">
    <citation type="journal article" date="2015" name="Genome Announc.">
        <title>Genome Sequences of Oblitimonas alkaliphila gen. nov. sp. nov. (Proposed), a Novel Bacterium of the Pseudomonadaceae Family.</title>
        <authorList>
            <person name="Lauer A.C."/>
            <person name="Nicholson A.C."/>
            <person name="Humrighouse B.W."/>
            <person name="Emery B."/>
            <person name="Drobish A."/>
            <person name="Juieng P."/>
            <person name="Loparev V."/>
            <person name="McQuiston J.R."/>
        </authorList>
    </citation>
    <scope>NUCLEOTIDE SEQUENCE [LARGE SCALE GENOMIC DNA]</scope>
    <source>
        <strain evidence="5 6">E5571</strain>
    </source>
</reference>
<evidence type="ECO:0000256" key="1">
    <source>
        <dbReference type="ARBA" id="ARBA00022603"/>
    </source>
</evidence>
<dbReference type="GO" id="GO:0032259">
    <property type="term" value="P:methylation"/>
    <property type="evidence" value="ECO:0007669"/>
    <property type="project" value="UniProtKB-KW"/>
</dbReference>
<dbReference type="STRING" id="1697053.AKN87_10545"/>
<accession>A0A0K1XEZ2</accession>
<protein>
    <recommendedName>
        <fullName evidence="4">Methyltransferase domain-containing protein</fullName>
    </recommendedName>
</protein>
<name>A0A0K1XEZ2_9GAMM</name>
<evidence type="ECO:0000259" key="4">
    <source>
        <dbReference type="Pfam" id="PF13847"/>
    </source>
</evidence>
<dbReference type="AlphaFoldDB" id="A0A0K1XEZ2"/>
<keyword evidence="1" id="KW-0489">Methyltransferase</keyword>
<dbReference type="EMBL" id="CP012365">
    <property type="protein sequence ID" value="AKX59906.1"/>
    <property type="molecule type" value="Genomic_DNA"/>
</dbReference>
<keyword evidence="6" id="KW-1185">Reference proteome</keyword>
<dbReference type="PATRIC" id="fig|1698449.3.peg.1644"/>
<keyword evidence="3" id="KW-0949">S-adenosyl-L-methionine</keyword>
<dbReference type="PANTHER" id="PTHR13610">
    <property type="entry name" value="METHYLTRANSFERASE DOMAIN-CONTAINING PROTEIN"/>
    <property type="match status" value="1"/>
</dbReference>
<feature type="domain" description="Methyltransferase" evidence="4">
    <location>
        <begin position="49"/>
        <end position="111"/>
    </location>
</feature>
<dbReference type="InterPro" id="IPR025714">
    <property type="entry name" value="Methyltranfer_dom"/>
</dbReference>